<dbReference type="SUPFAM" id="SSF48371">
    <property type="entry name" value="ARM repeat"/>
    <property type="match status" value="1"/>
</dbReference>
<protein>
    <submittedName>
        <fullName evidence="3">Putative scy1 protein kinase</fullName>
    </submittedName>
</protein>
<dbReference type="InterPro" id="IPR051177">
    <property type="entry name" value="CIK-Related_Protein"/>
</dbReference>
<dbReference type="InterPro" id="IPR016024">
    <property type="entry name" value="ARM-type_fold"/>
</dbReference>
<evidence type="ECO:0000313" key="4">
    <source>
        <dbReference type="Proteomes" id="UP000030854"/>
    </source>
</evidence>
<keyword evidence="3" id="KW-0808">Transferase</keyword>
<dbReference type="InterPro" id="IPR011989">
    <property type="entry name" value="ARM-like"/>
</dbReference>
<dbReference type="InterPro" id="IPR011009">
    <property type="entry name" value="Kinase-like_dom_sf"/>
</dbReference>
<name>A0A0B1PEU0_UNCNE</name>
<evidence type="ECO:0000256" key="1">
    <source>
        <dbReference type="SAM" id="MobiDB-lite"/>
    </source>
</evidence>
<gene>
    <name evidence="3" type="ORF">EV44_g4816</name>
</gene>
<sequence>MFSSALKSFSSNINSCYNISPTPTSLSGPWKIYDAKKKGSGRSVSVFVLDRRLIDAQSSPLSRSSSSSLRKVNEEVLERLKKEASILARLRHPNILELVEPVEETRNGGLQFVTEAVTHSLSVLLQKKNRWERKKVVNKNLAHNSLEGKEKYESDKIELNEFEIQNGIEQISKALEFLHENACLVHGNLTPDAIIINSKCDWKLSGLGFSSPPDDSSKTSSMIPINLSEALNYDARLPQLVQINLDYCSPDFVLDNKINTAADMFSLGLLIVTLHNSPHESPIKANSSVTNYKRLFSSPSTFPSQNNGFLSSRPLPENLIKSVLPRLLTRWPTDRVTAKEFQQSSFFNNIPVATIRFLQSFPAKSPNEKVQFMKGLSGVISSFSEVVLEKKIITALLEEMKAPELLPLILQNIFLIIGQLKYGRKCFTEKIIPRMKEIFVAVATTKTQSEQDPHKVASLMIVLEHIRIISENCSAEEFKEYIFPIIQLAIECQVPKVVDASLRCISVFLPVLDFSTVKNELFPIIANVFAKTKSLGIKVRSLEAFSILCGGSDIPINSSDDLKGVFDTLTIVKKENPSNILDKHTMQEKIVPLIRAIKTKEPTVAVAALSVLLQVSQVADYEFVALEIFPTLWTMSLGPLLDTKQFQLFMELIKRLSNHVENEHTRKLQRLSELSHGKTILNSNSMPSITATSVSTLECSTMEFERLVKTNDNELNPFFSFFSENNNLSTLSQSTLSSTVNDFACPIPSSTNLELMTSTSKSIPLAIRSKNSYFDPLNSTSTYNIKTVPQINNFSIQTQSLSSANKGQHRTSNNSNEIVQPKIQPEINWDIALASNSKNKLNCSTQSPQVPQSNHLSDLSLIYDSLPKSKHTVLVPAQNSYTEEKGNTLTVSPGPGTNKYNILVPQKQAQIIISPLTQQQKDVKTIPPSPSSVSPQSQRMTYKNGFENWQSLI</sequence>
<dbReference type="Proteomes" id="UP000030854">
    <property type="component" value="Unassembled WGS sequence"/>
</dbReference>
<dbReference type="SUPFAM" id="SSF56112">
    <property type="entry name" value="Protein kinase-like (PK-like)"/>
    <property type="match status" value="1"/>
</dbReference>
<reference evidence="3 4" key="1">
    <citation type="journal article" date="2014" name="BMC Genomics">
        <title>Adaptive genomic structural variation in the grape powdery mildew pathogen, Erysiphe necator.</title>
        <authorList>
            <person name="Jones L."/>
            <person name="Riaz S."/>
            <person name="Morales-Cruz A."/>
            <person name="Amrine K.C."/>
            <person name="McGuire B."/>
            <person name="Gubler W.D."/>
            <person name="Walker M.A."/>
            <person name="Cantu D."/>
        </authorList>
    </citation>
    <scope>NUCLEOTIDE SEQUENCE [LARGE SCALE GENOMIC DNA]</scope>
    <source>
        <strain evidence="4">c</strain>
    </source>
</reference>
<evidence type="ECO:0000313" key="3">
    <source>
        <dbReference type="EMBL" id="KHJ35154.1"/>
    </source>
</evidence>
<keyword evidence="3" id="KW-0418">Kinase</keyword>
<dbReference type="Gene3D" id="1.10.510.10">
    <property type="entry name" value="Transferase(Phosphotransferase) domain 1"/>
    <property type="match status" value="1"/>
</dbReference>
<dbReference type="OMA" id="MAHKCIP"/>
<feature type="domain" description="Protein kinase" evidence="2">
    <location>
        <begin position="32"/>
        <end position="347"/>
    </location>
</feature>
<dbReference type="GO" id="GO:0004672">
    <property type="term" value="F:protein kinase activity"/>
    <property type="evidence" value="ECO:0007669"/>
    <property type="project" value="InterPro"/>
</dbReference>
<proteinExistence type="predicted"/>
<dbReference type="Pfam" id="PF00069">
    <property type="entry name" value="Pkinase"/>
    <property type="match status" value="1"/>
</dbReference>
<dbReference type="HOGENOM" id="CLU_008724_1_0_1"/>
<dbReference type="STRING" id="52586.A0A0B1PEU0"/>
<keyword evidence="4" id="KW-1185">Reference proteome</keyword>
<accession>A0A0B1PEU0</accession>
<evidence type="ECO:0000259" key="2">
    <source>
        <dbReference type="PROSITE" id="PS50011"/>
    </source>
</evidence>
<dbReference type="SMART" id="SM00220">
    <property type="entry name" value="S_TKc"/>
    <property type="match status" value="1"/>
</dbReference>
<feature type="region of interest" description="Disordered" evidence="1">
    <location>
        <begin position="920"/>
        <end position="941"/>
    </location>
</feature>
<dbReference type="GO" id="GO:0005524">
    <property type="term" value="F:ATP binding"/>
    <property type="evidence" value="ECO:0007669"/>
    <property type="project" value="InterPro"/>
</dbReference>
<dbReference type="PANTHER" id="PTHR12984">
    <property type="entry name" value="SCY1-RELATED S/T PROTEIN KINASE-LIKE"/>
    <property type="match status" value="1"/>
</dbReference>
<dbReference type="PROSITE" id="PS50011">
    <property type="entry name" value="PROTEIN_KINASE_DOM"/>
    <property type="match status" value="1"/>
</dbReference>
<dbReference type="AlphaFoldDB" id="A0A0B1PEU0"/>
<organism evidence="3 4">
    <name type="scientific">Uncinula necator</name>
    <name type="common">Grape powdery mildew</name>
    <dbReference type="NCBI Taxonomy" id="52586"/>
    <lineage>
        <taxon>Eukaryota</taxon>
        <taxon>Fungi</taxon>
        <taxon>Dikarya</taxon>
        <taxon>Ascomycota</taxon>
        <taxon>Pezizomycotina</taxon>
        <taxon>Leotiomycetes</taxon>
        <taxon>Erysiphales</taxon>
        <taxon>Erysiphaceae</taxon>
        <taxon>Erysiphe</taxon>
    </lineage>
</organism>
<comment type="caution">
    <text evidence="3">The sequence shown here is derived from an EMBL/GenBank/DDBJ whole genome shotgun (WGS) entry which is preliminary data.</text>
</comment>
<dbReference type="EMBL" id="JNVN01000500">
    <property type="protein sequence ID" value="KHJ35154.1"/>
    <property type="molecule type" value="Genomic_DNA"/>
</dbReference>
<dbReference type="Gene3D" id="3.30.200.20">
    <property type="entry name" value="Phosphorylase Kinase, domain 1"/>
    <property type="match status" value="1"/>
</dbReference>
<dbReference type="CDD" id="cd14011">
    <property type="entry name" value="PK_SCY1_like"/>
    <property type="match status" value="1"/>
</dbReference>
<dbReference type="PANTHER" id="PTHR12984:SF6">
    <property type="entry name" value="SCY1-LIKE PROTEIN 2"/>
    <property type="match status" value="1"/>
</dbReference>
<dbReference type="Gene3D" id="1.25.10.10">
    <property type="entry name" value="Leucine-rich Repeat Variant"/>
    <property type="match status" value="1"/>
</dbReference>
<dbReference type="InterPro" id="IPR000719">
    <property type="entry name" value="Prot_kinase_dom"/>
</dbReference>